<dbReference type="AlphaFoldDB" id="A0A1M6FIF5"/>
<accession>A0A1M6FIF5</accession>
<keyword evidence="3" id="KW-1185">Reference proteome</keyword>
<protein>
    <submittedName>
        <fullName evidence="2">Uncharacterized protein</fullName>
    </submittedName>
</protein>
<feature type="non-terminal residue" evidence="2">
    <location>
        <position position="1"/>
    </location>
</feature>
<evidence type="ECO:0000256" key="1">
    <source>
        <dbReference type="SAM" id="Phobius"/>
    </source>
</evidence>
<evidence type="ECO:0000313" key="3">
    <source>
        <dbReference type="Proteomes" id="UP000184278"/>
    </source>
</evidence>
<keyword evidence="1" id="KW-0472">Membrane</keyword>
<gene>
    <name evidence="2" type="ORF">SAMN02745229_03921</name>
</gene>
<feature type="transmembrane region" description="Helical" evidence="1">
    <location>
        <begin position="21"/>
        <end position="43"/>
    </location>
</feature>
<proteinExistence type="predicted"/>
<keyword evidence="1" id="KW-0812">Transmembrane</keyword>
<dbReference type="Proteomes" id="UP000184278">
    <property type="component" value="Unassembled WGS sequence"/>
</dbReference>
<reference evidence="3" key="1">
    <citation type="submission" date="2016-11" db="EMBL/GenBank/DDBJ databases">
        <authorList>
            <person name="Varghese N."/>
            <person name="Submissions S."/>
        </authorList>
    </citation>
    <scope>NUCLEOTIDE SEQUENCE [LARGE SCALE GENOMIC DNA]</scope>
    <source>
        <strain evidence="3">DSM 3071</strain>
    </source>
</reference>
<evidence type="ECO:0000313" key="2">
    <source>
        <dbReference type="EMBL" id="SHI97392.1"/>
    </source>
</evidence>
<dbReference type="EMBL" id="FQXK01000051">
    <property type="protein sequence ID" value="SHI97392.1"/>
    <property type="molecule type" value="Genomic_DNA"/>
</dbReference>
<sequence length="150" mass="17050">SCYFIVQFVSFLIFKFALTNIPVWAAILVNTFILGISLIFLIVADGSKEYIESVDKKVQDKILWIKEAQTDVDILISEATDSEVKDALRELSKVIRYSDPMSDSSLVELESQISEKIGSLVIFDKEKTLTDISQIKQLIEARNKKCLIRK</sequence>
<name>A0A1M6FIF5_BUTFI</name>
<keyword evidence="1" id="KW-1133">Transmembrane helix</keyword>
<organism evidence="2 3">
    <name type="scientific">Butyrivibrio fibrisolvens DSM 3071</name>
    <dbReference type="NCBI Taxonomy" id="1121131"/>
    <lineage>
        <taxon>Bacteria</taxon>
        <taxon>Bacillati</taxon>
        <taxon>Bacillota</taxon>
        <taxon>Clostridia</taxon>
        <taxon>Lachnospirales</taxon>
        <taxon>Lachnospiraceae</taxon>
        <taxon>Butyrivibrio</taxon>
    </lineage>
</organism>
<dbReference type="RefSeq" id="WP_207649311.1">
    <property type="nucleotide sequence ID" value="NZ_FQXK01000051.1"/>
</dbReference>